<dbReference type="PROSITE" id="PS51819">
    <property type="entry name" value="VOC"/>
    <property type="match status" value="1"/>
</dbReference>
<comment type="caution">
    <text evidence="3">The sequence shown here is derived from an EMBL/GenBank/DDBJ whole genome shotgun (WGS) entry which is preliminary data.</text>
</comment>
<keyword evidence="4" id="KW-1185">Reference proteome</keyword>
<dbReference type="AlphaFoldDB" id="A0A4R1RA35"/>
<keyword evidence="1" id="KW-0479">Metal-binding</keyword>
<evidence type="ECO:0000256" key="1">
    <source>
        <dbReference type="ARBA" id="ARBA00022723"/>
    </source>
</evidence>
<dbReference type="GO" id="GO:0004493">
    <property type="term" value="F:methylmalonyl-CoA epimerase activity"/>
    <property type="evidence" value="ECO:0007669"/>
    <property type="project" value="TreeGrafter"/>
</dbReference>
<dbReference type="PANTHER" id="PTHR43048">
    <property type="entry name" value="METHYLMALONYL-COA EPIMERASE"/>
    <property type="match status" value="1"/>
</dbReference>
<name>A0A4R1RA35_HYDET</name>
<dbReference type="GO" id="GO:0046872">
    <property type="term" value="F:metal ion binding"/>
    <property type="evidence" value="ECO:0007669"/>
    <property type="project" value="UniProtKB-KW"/>
</dbReference>
<dbReference type="Pfam" id="PF00903">
    <property type="entry name" value="Glyoxalase"/>
    <property type="match status" value="1"/>
</dbReference>
<dbReference type="InterPro" id="IPR037523">
    <property type="entry name" value="VOC_core"/>
</dbReference>
<dbReference type="OrthoDB" id="192739at2"/>
<dbReference type="Proteomes" id="UP000295008">
    <property type="component" value="Unassembled WGS sequence"/>
</dbReference>
<accession>A0A4R1RA35</accession>
<reference evidence="3 4" key="1">
    <citation type="submission" date="2019-03" db="EMBL/GenBank/DDBJ databases">
        <title>Genomic Encyclopedia of Type Strains, Phase IV (KMG-IV): sequencing the most valuable type-strain genomes for metagenomic binning, comparative biology and taxonomic classification.</title>
        <authorList>
            <person name="Goeker M."/>
        </authorList>
    </citation>
    <scope>NUCLEOTIDE SEQUENCE [LARGE SCALE GENOMIC DNA]</scope>
    <source>
        <strain evidence="3 4">LX-B</strain>
    </source>
</reference>
<dbReference type="EMBL" id="SLUN01000024">
    <property type="protein sequence ID" value="TCL62601.1"/>
    <property type="molecule type" value="Genomic_DNA"/>
</dbReference>
<dbReference type="Gene3D" id="3.10.180.10">
    <property type="entry name" value="2,3-Dihydroxybiphenyl 1,2-Dioxygenase, domain 1"/>
    <property type="match status" value="1"/>
</dbReference>
<feature type="domain" description="VOC" evidence="2">
    <location>
        <begin position="2"/>
        <end position="119"/>
    </location>
</feature>
<protein>
    <submittedName>
        <fullName evidence="3">Lactoylglutathione lyase</fullName>
    </submittedName>
</protein>
<dbReference type="PANTHER" id="PTHR43048:SF3">
    <property type="entry name" value="METHYLMALONYL-COA EPIMERASE, MITOCHONDRIAL"/>
    <property type="match status" value="1"/>
</dbReference>
<keyword evidence="3" id="KW-0456">Lyase</keyword>
<dbReference type="InterPro" id="IPR029068">
    <property type="entry name" value="Glyas_Bleomycin-R_OHBP_Dase"/>
</dbReference>
<proteinExistence type="predicted"/>
<dbReference type="InterPro" id="IPR051785">
    <property type="entry name" value="MMCE/EMCE_epimerase"/>
</dbReference>
<dbReference type="GO" id="GO:0046491">
    <property type="term" value="P:L-methylmalonyl-CoA metabolic process"/>
    <property type="evidence" value="ECO:0007669"/>
    <property type="project" value="TreeGrafter"/>
</dbReference>
<dbReference type="GO" id="GO:0016829">
    <property type="term" value="F:lyase activity"/>
    <property type="evidence" value="ECO:0007669"/>
    <property type="project" value="UniProtKB-KW"/>
</dbReference>
<gene>
    <name evidence="3" type="ORF">EDC14_102468</name>
</gene>
<evidence type="ECO:0000259" key="2">
    <source>
        <dbReference type="PROSITE" id="PS51819"/>
    </source>
</evidence>
<evidence type="ECO:0000313" key="4">
    <source>
        <dbReference type="Proteomes" id="UP000295008"/>
    </source>
</evidence>
<sequence length="121" mass="13378">MKFCWSTLRVKDLEESIKFYTDIVGLEVVNKFSAGPGVEIAFLDSGETKIELICDGENRDSNVGNDISWGFEVGSLDKALALVKEKGIPVDSGPLQPNPHVKFFFIKDPNGMKIQLVENMA</sequence>
<dbReference type="InterPro" id="IPR004360">
    <property type="entry name" value="Glyas_Fos-R_dOase_dom"/>
</dbReference>
<dbReference type="RefSeq" id="WP_132015660.1">
    <property type="nucleotide sequence ID" value="NZ_SLUN01000024.1"/>
</dbReference>
<organism evidence="3 4">
    <name type="scientific">Hydrogenispora ethanolica</name>
    <dbReference type="NCBI Taxonomy" id="1082276"/>
    <lineage>
        <taxon>Bacteria</taxon>
        <taxon>Bacillati</taxon>
        <taxon>Bacillota</taxon>
        <taxon>Hydrogenispora</taxon>
    </lineage>
</organism>
<evidence type="ECO:0000313" key="3">
    <source>
        <dbReference type="EMBL" id="TCL62601.1"/>
    </source>
</evidence>
<dbReference type="SUPFAM" id="SSF54593">
    <property type="entry name" value="Glyoxalase/Bleomycin resistance protein/Dihydroxybiphenyl dioxygenase"/>
    <property type="match status" value="1"/>
</dbReference>